<dbReference type="Gene3D" id="2.130.10.10">
    <property type="entry name" value="YVTN repeat-like/Quinoprotein amine dehydrogenase"/>
    <property type="match status" value="7"/>
</dbReference>
<dbReference type="SUPFAM" id="SSF50998">
    <property type="entry name" value="Quinoprotein alcohol dehydrogenase-like"/>
    <property type="match status" value="2"/>
</dbReference>
<dbReference type="PANTHER" id="PTHR13720:SF24">
    <property type="entry name" value="WD REPEAT-CONTAINING PROTEIN 90"/>
    <property type="match status" value="1"/>
</dbReference>
<dbReference type="InterPro" id="IPR015943">
    <property type="entry name" value="WD40/YVTN_repeat-like_dom_sf"/>
</dbReference>
<dbReference type="PROSITE" id="PS50082">
    <property type="entry name" value="WD_REPEATS_2"/>
    <property type="match status" value="2"/>
</dbReference>
<dbReference type="InterPro" id="IPR007714">
    <property type="entry name" value="CFA20_dom"/>
</dbReference>
<dbReference type="InterPro" id="IPR036322">
    <property type="entry name" value="WD40_repeat_dom_sf"/>
</dbReference>
<protein>
    <submittedName>
        <fullName evidence="5">WD repeat domain 90</fullName>
    </submittedName>
</protein>
<dbReference type="InterPro" id="IPR011047">
    <property type="entry name" value="Quinoprotein_ADH-like_sf"/>
</dbReference>
<dbReference type="OrthoDB" id="6252103at2759"/>
<evidence type="ECO:0000256" key="2">
    <source>
        <dbReference type="ARBA" id="ARBA00022737"/>
    </source>
</evidence>
<dbReference type="SMART" id="SM00320">
    <property type="entry name" value="WD40"/>
    <property type="match status" value="14"/>
</dbReference>
<organism evidence="5 6">
    <name type="scientific">Perkinsus olseni</name>
    <name type="common">Perkinsus atlanticus</name>
    <dbReference type="NCBI Taxonomy" id="32597"/>
    <lineage>
        <taxon>Eukaryota</taxon>
        <taxon>Sar</taxon>
        <taxon>Alveolata</taxon>
        <taxon>Perkinsozoa</taxon>
        <taxon>Perkinsea</taxon>
        <taxon>Perkinsida</taxon>
        <taxon>Perkinsidae</taxon>
        <taxon>Perkinsus</taxon>
    </lineage>
</organism>
<dbReference type="InterPro" id="IPR011044">
    <property type="entry name" value="Quino_amine_DH_bsu"/>
</dbReference>
<dbReference type="InterPro" id="IPR050630">
    <property type="entry name" value="WD_repeat_EMAP"/>
</dbReference>
<sequence length="3322" mass="361361">MPTAPTASLASSAGRGGKFWQNPFVNVQKVFGGQAQLKGEVSEELDRELSKRVKRIYGSISANNFIRYPGGKSTMKALDLTGNYAYIMMRTIADRCFVIHIDVEASDGNNLRISLSNMFKTTKVQAPRTIQCPVHPPVDRWCILCVYISGVIALYSPTTGGRGKVSGPKHLLPDVHFVKSIQVGASLLLRGIFTSDNHYLMEDLPREMQLTHKQGTEAAWIEVPITKATKHDTKQGSDTTDSILTRLEPTSRLPSTTDPFIVSPQEEGKADENKANPNIPALPLLSERPQLTVQPLELKQVLCARPQLSSKATSNPRKTTAGQRRFAVWVRDQASMPRPSVCSSSAGHLSLSSLDSQSPTELSLITGCGLVSCLAGADAGNTILTAESGDPPVVRLWRPSVSEAPVCVISCPMLAGIEDICSDPDSRRICILGKDVQRKQQQLCVWNIPPPAVTRGKLSACKSQAELIAKHVCGAWPIQALRFSPFRPSAHTNIVSCGFENIRFWRVKDQHLAGVSVQLNQLARETVFTDLDFDASKSLRPAGAVPQDADGKEEEVAILHYRVFVATACGRVIQLHYNTRQVENVYRLYDDGCPIWAITVTEGFVCTAGADGYIRVWPLDFTNYYMQAKLPGPVYGLDLTPDDLQLVCSVGDGSVGVLDLEACKYTVVSRSHKSEIRCAAVSSCGTKLCTAAADGCMRVWEIANGTARTLLEFKAEPDLPTSLAFQRSIAVEEDEAPLLAAGFESGAVMIFEISAVGEHTRTSSPMFELKHHANSGEKHFQQLFEYPLFRVTCLSFASVSSSSSLLLSGDTTGRVVVHDEARKFEATRCPDSVVSKPILPVVPSTKEDMQIQPPTFALRPASRHHTMIALYSHERAIALAQLPDLETSRVLKVNHMQKATAAITTYTFSADGVLLLVGLSDSWVRVYDPDSGLLEHSINCVMAGMVTALHMSATLKGTDGRKIITAGHLDHQLRVSDYYRDARSDDPLHRPGEQTYHAHHFPPRDIFAVGELLLTASSTEVCLWSFPYLFESVEPTDRLGVPEKKSVESIAEVSGVERVTVEGRGLFHSFDEDEDDRQEAPVMMEDVVKTSERSEAIKEIIQYDTVEAEERPVEIPVAENVEKVERSEAVGSITYQRFCGGGSVVLWLSELGHLATACHRWVHLASLVEDRDTYLIIPDSVVGLRKLTSLDLSPLTMRTLLASADDGRRMVVWDLVEAGIALSAEDGEEGDRKMSKFVEPLSVTHLPEGSKSCKLLADSLALSCSRGTSGDDQSVGNLVVWGLPRTGTCKEAKILATASLQLPERTPGDLDVEIVVNPLSAMEFVTMTSESVIMWQLATSEEGSEEDRVRGWGLAFNEVVIPDQFTGSLCSVAMSSPHLFIGTTTGVVMVVDTDLCELIAAVGVFSTEKPQPLSRLSPLPIASKEAVFGLLAATEDDCVYGVSLSKDLLGVWESKLEPEPMRFTEGIASIQFFGSADDGVVITQGSAATVWFVDWDERIRARLRSMVPRSPVGMDCRAGLLAVASSRDVVLYRPGEHGRLEGLTRYHEAAPETVSVKCVTIISSDGLDSIVVGLSDGRARVYNLNPEKTKVDYIQLEVFREEAITAVAAFKGRRVLVGSASGVLAWTTIPIETSQPARLARLASVPARDGSKKSYVMDISISPGAEAFCAGLSGGQLWAGYIRKQPAVRCVMQSTWMVRGLTGATCLSRGRVVAAGENAIFLFKMGTPAPLWTHEMGFSPLRVGRVGPDLIGVIGDGSKVEILSVGESTAKSQENTLYHTVSIASGSGARLTVVAPLGASPCHGENLGRYFTVAVGNRVAGSLTTLSWRKSALPWADGKKAQPEDTYGAVGVMGGVAIGIEKIITEKLTELSLAKIDQELEEGRRERITVEEAKKRGAGVGTPMTSIFNGRKHTKVRLLSNYRVSGVMKITTLLPRLREIGRFAYDCTTSHAGATRQQSKEKTPDWREIPEDLRFESPTALQYDIQGAYRLLDTDQAEQKWLVASDLGSVEASPTVLWDYPVAPVWRSLVWRVADWVEAISLDHRHYCGNKLIGEAPEANEAQGVLSGKVLAAISQTRESNRPTQSPGAPPFKYRLYDDGCPIWAITVTEGFVCTAGADGYIRVWPLDFTNYYMQAKLPGPVYGLDLTPDDLQLVCSVGDGSVGVLDLEACKYTVVSRSHKSEIRCAAVSSCGTKLCTAAADACMRVWEIANGTARTLLEFKAEPDLPTSLAFQRSIAVEEDEAPLLAAGFESGAVMIFEISAVGEHTRTSSPMFELKHHANSGEKHFQQLFEYPLFRVTCLSFASVSSSSSLLLSGDTTGRVVVHDEARKFEATRCPDSVVSKPILPVVPSTKEDMQIQPPTFALRPASRHHTMIALYSHERAIALAQLPDLETYRVLKVNHMQKATAAITTYTFSADGVLLLVGLSDSWVRVYDPDSGLLEHSINCVMAGMVTSLYMSATLKGTDGRKIITAGHLDHQLRVSDYYRDARSDDPLHRPGEQTYHAHHFPPREIFAVGELLLTASSTEVCLWSFPYLFESVEPTDRLGVPEKKSVESIAEVSGVERVTVEGRGLFHSFDEDEDDRQEAPVMMEDVVKTSERSEAIKEIIQYDTVEAEERPVEIPVAENVEKVERSEAVGSITYQRFCGGGSVVLWLSELGHLATACHRWVHLASLVEDRDTYLIIPDSVVGLRKLTSLDLSPLTMRTLLASADDGRWMVVWDLVEAGIALSAEDGEEEDRKMSKFVEPLSVTHLPEGSKSCKLLADSLALSCSRGTSGDDQSVGNLVVWGLPRTGTCKEAKILATASLQLPERTAGDLDVEIVVNPLSAMEFVTMTSESVIMWQLATSEEGSEEDRVRGWGLAFNEVVIPDQFTGSLCSVAMSSPHLFIGTTTGFVMVVDTDVCELIAAVGVFSTEKPQPLSRLSPLPIASKGAVFGLLAATDDDCVYGVSLSKDLLGVWESKLEPEPMRFTEGIASIQFFGSANDGVVITQGSAATVWFVDWDKRIRARLRSMVPRSPVGMDCRAGLLAVASSRDVVLYRPGEHGRLEGLTRYHEAAPETVSVKCVTIISSDGLDSIVVGLSDGRARVYNLNPEKTKVDYIQLEVFREEAITAVAAFKGRRVLVGSASGVLAWTTIPIETSQPARLARLASVPARDGSKKSYVMEISISPETVAFCAGLSGGQLWAGYIRKQPAVRCVMQSTWMVKGLTSATSLSRGRVVAAGENTVFLFKMGTPAPVWTHEMGFSPLRVGRVGPDLVGMVGDGAKLRLLSVEESTVKVQENMCSPVPWGEPGAILHSGGGESSCWIAHDAVVAEVSASLG</sequence>
<dbReference type="InterPro" id="IPR001680">
    <property type="entry name" value="WD40_rpt"/>
</dbReference>
<proteinExistence type="predicted"/>
<dbReference type="InterPro" id="IPR019775">
    <property type="entry name" value="WD40_repeat_CS"/>
</dbReference>
<dbReference type="PROSITE" id="PS50294">
    <property type="entry name" value="WD_REPEATS_REGION"/>
    <property type="match status" value="1"/>
</dbReference>
<evidence type="ECO:0000259" key="4">
    <source>
        <dbReference type="Pfam" id="PF05018"/>
    </source>
</evidence>
<dbReference type="Pfam" id="PF00400">
    <property type="entry name" value="WD40"/>
    <property type="match status" value="2"/>
</dbReference>
<reference evidence="5 6" key="1">
    <citation type="submission" date="2020-04" db="EMBL/GenBank/DDBJ databases">
        <title>Perkinsus olseni comparative genomics.</title>
        <authorList>
            <person name="Bogema D.R."/>
        </authorList>
    </citation>
    <scope>NUCLEOTIDE SEQUENCE [LARGE SCALE GENOMIC DNA]</scope>
    <source>
        <strain evidence="5">00978-12</strain>
    </source>
</reference>
<dbReference type="PANTHER" id="PTHR13720">
    <property type="entry name" value="WD-40 REPEAT PROTEIN"/>
    <property type="match status" value="1"/>
</dbReference>
<evidence type="ECO:0000313" key="5">
    <source>
        <dbReference type="EMBL" id="KAF4690032.1"/>
    </source>
</evidence>
<comment type="caution">
    <text evidence="5">The sequence shown here is derived from an EMBL/GenBank/DDBJ whole genome shotgun (WGS) entry which is preliminary data.</text>
</comment>
<dbReference type="Proteomes" id="UP000541610">
    <property type="component" value="Unassembled WGS sequence"/>
</dbReference>
<keyword evidence="2" id="KW-0677">Repeat</keyword>
<feature type="repeat" description="WD" evidence="3">
    <location>
        <begin position="669"/>
        <end position="710"/>
    </location>
</feature>
<evidence type="ECO:0000256" key="1">
    <source>
        <dbReference type="ARBA" id="ARBA00022574"/>
    </source>
</evidence>
<dbReference type="SUPFAM" id="SSF50969">
    <property type="entry name" value="YVTN repeat-like/Quinoprotein amine dehydrogenase"/>
    <property type="match status" value="1"/>
</dbReference>
<name>A0A7J6P1N5_PEROL</name>
<feature type="domain" description="CFA20" evidence="4">
    <location>
        <begin position="36"/>
        <end position="211"/>
    </location>
</feature>
<keyword evidence="1 3" id="KW-0853">WD repeat</keyword>
<dbReference type="GO" id="GO:0005929">
    <property type="term" value="C:cilium"/>
    <property type="evidence" value="ECO:0007669"/>
    <property type="project" value="UniProtKB-ARBA"/>
</dbReference>
<dbReference type="Pfam" id="PF05018">
    <property type="entry name" value="CFA20_dom"/>
    <property type="match status" value="1"/>
</dbReference>
<dbReference type="PROSITE" id="PS00678">
    <property type="entry name" value="WD_REPEATS_1"/>
    <property type="match status" value="2"/>
</dbReference>
<gene>
    <name evidence="5" type="primary">WDR90_1</name>
    <name evidence="5" type="ORF">FOZ60_000695</name>
</gene>
<evidence type="ECO:0000256" key="3">
    <source>
        <dbReference type="PROSITE-ProRule" id="PRU00221"/>
    </source>
</evidence>
<feature type="repeat" description="WD" evidence="3">
    <location>
        <begin position="2177"/>
        <end position="2218"/>
    </location>
</feature>
<dbReference type="EMBL" id="JABANP010000108">
    <property type="protein sequence ID" value="KAF4690032.1"/>
    <property type="molecule type" value="Genomic_DNA"/>
</dbReference>
<dbReference type="SUPFAM" id="SSF50978">
    <property type="entry name" value="WD40 repeat-like"/>
    <property type="match status" value="4"/>
</dbReference>
<evidence type="ECO:0000313" key="6">
    <source>
        <dbReference type="Proteomes" id="UP000541610"/>
    </source>
</evidence>
<accession>A0A7J6P1N5</accession>